<dbReference type="PROSITE" id="PS00022">
    <property type="entry name" value="EGF_1"/>
    <property type="match status" value="3"/>
</dbReference>
<feature type="disulfide bond" evidence="5">
    <location>
        <begin position="276"/>
        <end position="293"/>
    </location>
</feature>
<dbReference type="PANTHER" id="PTHR24049:SF22">
    <property type="entry name" value="DROSOPHILA CRUMBS HOMOLOG"/>
    <property type="match status" value="1"/>
</dbReference>
<comment type="caution">
    <text evidence="5">Lacks conserved residue(s) required for the propagation of feature annotation.</text>
</comment>
<comment type="caution">
    <text evidence="9">The sequence shown here is derived from an EMBL/GenBank/DDBJ whole genome shotgun (WGS) entry which is preliminary data.</text>
</comment>
<keyword evidence="10" id="KW-1185">Reference proteome</keyword>
<evidence type="ECO:0000256" key="4">
    <source>
        <dbReference type="ARBA" id="ARBA00023157"/>
    </source>
</evidence>
<dbReference type="GO" id="GO:0005886">
    <property type="term" value="C:plasma membrane"/>
    <property type="evidence" value="ECO:0007669"/>
    <property type="project" value="TreeGrafter"/>
</dbReference>
<keyword evidence="6" id="KW-1133">Transmembrane helix</keyword>
<evidence type="ECO:0000313" key="10">
    <source>
        <dbReference type="Proteomes" id="UP000828390"/>
    </source>
</evidence>
<dbReference type="OrthoDB" id="10045365at2759"/>
<evidence type="ECO:0000256" key="5">
    <source>
        <dbReference type="PROSITE-ProRule" id="PRU00076"/>
    </source>
</evidence>
<dbReference type="PROSITE" id="PS50026">
    <property type="entry name" value="EGF_3"/>
    <property type="match status" value="3"/>
</dbReference>
<evidence type="ECO:0000256" key="3">
    <source>
        <dbReference type="ARBA" id="ARBA00022737"/>
    </source>
</evidence>
<dbReference type="GO" id="GO:0007157">
    <property type="term" value="P:heterophilic cell-cell adhesion via plasma membrane cell adhesion molecules"/>
    <property type="evidence" value="ECO:0007669"/>
    <property type="project" value="TreeGrafter"/>
</dbReference>
<dbReference type="GO" id="GO:0032991">
    <property type="term" value="C:protein-containing complex"/>
    <property type="evidence" value="ECO:0007669"/>
    <property type="project" value="TreeGrafter"/>
</dbReference>
<evidence type="ECO:0000259" key="8">
    <source>
        <dbReference type="PROSITE" id="PS50026"/>
    </source>
</evidence>
<keyword evidence="6" id="KW-0812">Transmembrane</keyword>
<feature type="disulfide bond" evidence="5">
    <location>
        <begin position="295"/>
        <end position="304"/>
    </location>
</feature>
<evidence type="ECO:0000256" key="2">
    <source>
        <dbReference type="ARBA" id="ARBA00022729"/>
    </source>
</evidence>
<feature type="signal peptide" evidence="7">
    <location>
        <begin position="1"/>
        <end position="19"/>
    </location>
</feature>
<protein>
    <recommendedName>
        <fullName evidence="8">EGF-like domain-containing protein</fullName>
    </recommendedName>
</protein>
<evidence type="ECO:0000256" key="7">
    <source>
        <dbReference type="SAM" id="SignalP"/>
    </source>
</evidence>
<dbReference type="Gene3D" id="2.10.25.10">
    <property type="entry name" value="Laminin"/>
    <property type="match status" value="3"/>
</dbReference>
<feature type="transmembrane region" description="Helical" evidence="6">
    <location>
        <begin position="360"/>
        <end position="383"/>
    </location>
</feature>
<keyword evidence="4 5" id="KW-1015">Disulfide bond</keyword>
<reference evidence="9" key="2">
    <citation type="submission" date="2020-11" db="EMBL/GenBank/DDBJ databases">
        <authorList>
            <person name="McCartney M.A."/>
            <person name="Auch B."/>
            <person name="Kono T."/>
            <person name="Mallez S."/>
            <person name="Becker A."/>
            <person name="Gohl D.M."/>
            <person name="Silverstein K.A.T."/>
            <person name="Koren S."/>
            <person name="Bechman K.B."/>
            <person name="Herman A."/>
            <person name="Abrahante J.E."/>
            <person name="Garbe J."/>
        </authorList>
    </citation>
    <scope>NUCLEOTIDE SEQUENCE</scope>
    <source>
        <strain evidence="9">Duluth1</strain>
        <tissue evidence="9">Whole animal</tissue>
    </source>
</reference>
<feature type="disulfide bond" evidence="5">
    <location>
        <begin position="174"/>
        <end position="191"/>
    </location>
</feature>
<evidence type="ECO:0000313" key="9">
    <source>
        <dbReference type="EMBL" id="KAH3850781.1"/>
    </source>
</evidence>
<proteinExistence type="predicted"/>
<dbReference type="SMART" id="SM00181">
    <property type="entry name" value="EGF"/>
    <property type="match status" value="4"/>
</dbReference>
<dbReference type="GO" id="GO:0045197">
    <property type="term" value="P:establishment or maintenance of epithelial cell apical/basal polarity"/>
    <property type="evidence" value="ECO:0007669"/>
    <property type="project" value="TreeGrafter"/>
</dbReference>
<feature type="chain" id="PRO_5039545530" description="EGF-like domain-containing protein" evidence="7">
    <location>
        <begin position="20"/>
        <end position="470"/>
    </location>
</feature>
<name>A0A9D4L5D4_DREPO</name>
<dbReference type="Proteomes" id="UP000828390">
    <property type="component" value="Unassembled WGS sequence"/>
</dbReference>
<gene>
    <name evidence="9" type="ORF">DPMN_093254</name>
</gene>
<keyword evidence="2 7" id="KW-0732">Signal</keyword>
<keyword evidence="6" id="KW-0472">Membrane</keyword>
<feature type="domain" description="EGF-like" evidence="8">
    <location>
        <begin position="220"/>
        <end position="257"/>
    </location>
</feature>
<feature type="domain" description="EGF-like" evidence="8">
    <location>
        <begin position="165"/>
        <end position="203"/>
    </location>
</feature>
<dbReference type="InterPro" id="IPR000742">
    <property type="entry name" value="EGF"/>
</dbReference>
<dbReference type="SUPFAM" id="SSF57196">
    <property type="entry name" value="EGF/Laminin"/>
    <property type="match status" value="3"/>
</dbReference>
<dbReference type="PANTHER" id="PTHR24049">
    <property type="entry name" value="CRUMBS FAMILY MEMBER"/>
    <property type="match status" value="1"/>
</dbReference>
<sequence>MGLLQILMVLILDVQVVVAFDCPFGTCSLQLTNCSVAADMIRFYNDKTFCNGRGVIISKVGMNKTSCSCFPSYYGTECQHNYTIGFNCTSSEECNGGVCNGTRCERCPSGWRGQRCELETISDPPVGTKCENGGSTYAFGNRTECLCACGFKGVTCSEMTHSVVNDTKCNEIMCNGRGFCTIRPDTDTAYCRCFGEFTGEFCQNTLTEPSTNLSDAIPVSTNVCSNNRICINGGSCVSVGGIKRCICACGFHGLNCEFSLDPQNPFYEDACRYIPCLNNGTCVWTADGCKVECKCSPQFSGTYCEIAIKTTSQAPNTSCKTKFSECATDRDCANTKICKIVDKCGSTKCYTDSDADSSQYILFIAISMTALIVFLIAICGCFSRRYFKQLCSRGVGNARGQPRGRICTISGAHISVLDVDAGNSSNSDDLPSYDEACEKPPDYSEVVNGYRAIFERPGARFQSISDCIHL</sequence>
<dbReference type="EMBL" id="JAIWYP010000003">
    <property type="protein sequence ID" value="KAH3850781.1"/>
    <property type="molecule type" value="Genomic_DNA"/>
</dbReference>
<dbReference type="PROSITE" id="PS01186">
    <property type="entry name" value="EGF_2"/>
    <property type="match status" value="1"/>
</dbReference>
<feature type="domain" description="EGF-like" evidence="8">
    <location>
        <begin position="267"/>
        <end position="305"/>
    </location>
</feature>
<dbReference type="AlphaFoldDB" id="A0A9D4L5D4"/>
<feature type="disulfide bond" evidence="5">
    <location>
        <begin position="193"/>
        <end position="202"/>
    </location>
</feature>
<reference evidence="9" key="1">
    <citation type="journal article" date="2019" name="bioRxiv">
        <title>The Genome of the Zebra Mussel, Dreissena polymorpha: A Resource for Invasive Species Research.</title>
        <authorList>
            <person name="McCartney M.A."/>
            <person name="Auch B."/>
            <person name="Kono T."/>
            <person name="Mallez S."/>
            <person name="Zhang Y."/>
            <person name="Obille A."/>
            <person name="Becker A."/>
            <person name="Abrahante J.E."/>
            <person name="Garbe J."/>
            <person name="Badalamenti J.P."/>
            <person name="Herman A."/>
            <person name="Mangelson H."/>
            <person name="Liachko I."/>
            <person name="Sullivan S."/>
            <person name="Sone E.D."/>
            <person name="Koren S."/>
            <person name="Silverstein K.A.T."/>
            <person name="Beckman K.B."/>
            <person name="Gohl D.M."/>
        </authorList>
    </citation>
    <scope>NUCLEOTIDE SEQUENCE</scope>
    <source>
        <strain evidence="9">Duluth1</strain>
        <tissue evidence="9">Whole animal</tissue>
    </source>
</reference>
<feature type="disulfide bond" evidence="5">
    <location>
        <begin position="247"/>
        <end position="256"/>
    </location>
</feature>
<dbReference type="InterPro" id="IPR051022">
    <property type="entry name" value="Notch_Cell-Fate_Det"/>
</dbReference>
<evidence type="ECO:0000256" key="1">
    <source>
        <dbReference type="ARBA" id="ARBA00022536"/>
    </source>
</evidence>
<organism evidence="9 10">
    <name type="scientific">Dreissena polymorpha</name>
    <name type="common">Zebra mussel</name>
    <name type="synonym">Mytilus polymorpha</name>
    <dbReference type="NCBI Taxonomy" id="45954"/>
    <lineage>
        <taxon>Eukaryota</taxon>
        <taxon>Metazoa</taxon>
        <taxon>Spiralia</taxon>
        <taxon>Lophotrochozoa</taxon>
        <taxon>Mollusca</taxon>
        <taxon>Bivalvia</taxon>
        <taxon>Autobranchia</taxon>
        <taxon>Heteroconchia</taxon>
        <taxon>Euheterodonta</taxon>
        <taxon>Imparidentia</taxon>
        <taxon>Neoheterodontei</taxon>
        <taxon>Myida</taxon>
        <taxon>Dreissenoidea</taxon>
        <taxon>Dreissenidae</taxon>
        <taxon>Dreissena</taxon>
    </lineage>
</organism>
<accession>A0A9D4L5D4</accession>
<evidence type="ECO:0000256" key="6">
    <source>
        <dbReference type="SAM" id="Phobius"/>
    </source>
</evidence>
<keyword evidence="3" id="KW-0677">Repeat</keyword>
<keyword evidence="1 5" id="KW-0245">EGF-like domain</keyword>